<dbReference type="GO" id="GO:0006508">
    <property type="term" value="P:proteolysis"/>
    <property type="evidence" value="ECO:0007669"/>
    <property type="project" value="UniProtKB-KW"/>
</dbReference>
<comment type="caution">
    <text evidence="7">The sequence shown here is derived from an EMBL/GenBank/DDBJ whole genome shotgun (WGS) entry which is preliminary data.</text>
</comment>
<dbReference type="InterPro" id="IPR001969">
    <property type="entry name" value="Aspartic_peptidase_AS"/>
</dbReference>
<organism evidence="7 8">
    <name type="scientific">Polarella glacialis</name>
    <name type="common">Dinoflagellate</name>
    <dbReference type="NCBI Taxonomy" id="89957"/>
    <lineage>
        <taxon>Eukaryota</taxon>
        <taxon>Sar</taxon>
        <taxon>Alveolata</taxon>
        <taxon>Dinophyceae</taxon>
        <taxon>Suessiales</taxon>
        <taxon>Suessiaceae</taxon>
        <taxon>Polarella</taxon>
    </lineage>
</organism>
<accession>A0A813JRV0</accession>
<dbReference type="EMBL" id="CAJNNW010026440">
    <property type="protein sequence ID" value="CAE8685401.1"/>
    <property type="molecule type" value="Genomic_DNA"/>
</dbReference>
<evidence type="ECO:0000256" key="2">
    <source>
        <dbReference type="ARBA" id="ARBA00022670"/>
    </source>
</evidence>
<name>A0A813JRV0_POLGL</name>
<dbReference type="AlphaFoldDB" id="A0A813JRV0"/>
<feature type="domain" description="Peptidase A1" evidence="6">
    <location>
        <begin position="1"/>
        <end position="190"/>
    </location>
</feature>
<dbReference type="PROSITE" id="PS00141">
    <property type="entry name" value="ASP_PROTEASE"/>
    <property type="match status" value="1"/>
</dbReference>
<dbReference type="Pfam" id="PF00026">
    <property type="entry name" value="Asp"/>
    <property type="match status" value="1"/>
</dbReference>
<reference evidence="7" key="1">
    <citation type="submission" date="2021-02" db="EMBL/GenBank/DDBJ databases">
        <authorList>
            <person name="Dougan E. K."/>
            <person name="Rhodes N."/>
            <person name="Thang M."/>
            <person name="Chan C."/>
        </authorList>
    </citation>
    <scope>NUCLEOTIDE SEQUENCE</scope>
</reference>
<evidence type="ECO:0000256" key="3">
    <source>
        <dbReference type="ARBA" id="ARBA00022750"/>
    </source>
</evidence>
<gene>
    <name evidence="7" type="ORF">PGLA2088_LOCUS24447</name>
</gene>
<dbReference type="SUPFAM" id="SSF50630">
    <property type="entry name" value="Acid proteases"/>
    <property type="match status" value="1"/>
</dbReference>
<dbReference type="PANTHER" id="PTHR47966">
    <property type="entry name" value="BETA-SITE APP-CLEAVING ENZYME, ISOFORM A-RELATED"/>
    <property type="match status" value="1"/>
</dbReference>
<sequence length="226" mass="24900">MAQGDAFSMMNRLSASGGLKKPMFGVFLSSSDQETSEITFGDWKQEHMASELFWVPVSGPSGYWEVEIEDIYFDKKAMKLCQGCRVAVDTGTSELAGPTDIITRLRKLLQVQDCNAKAMAGLPQLGFSVKGKIMSLSPEEYTSGVEGFCELNLMSLDIPPPKGPLFVFGIPFLTKYYTVYDHKNLKVGFAVAKHAGQVPDEMLLTVEATRDNKTQASSFLASRSRQ</sequence>
<dbReference type="GO" id="GO:0004190">
    <property type="term" value="F:aspartic-type endopeptidase activity"/>
    <property type="evidence" value="ECO:0007669"/>
    <property type="project" value="UniProtKB-KW"/>
</dbReference>
<dbReference type="PRINTS" id="PR00792">
    <property type="entry name" value="PEPSIN"/>
</dbReference>
<keyword evidence="2 5" id="KW-0645">Protease</keyword>
<dbReference type="InterPro" id="IPR021109">
    <property type="entry name" value="Peptidase_aspartic_dom_sf"/>
</dbReference>
<evidence type="ECO:0000256" key="5">
    <source>
        <dbReference type="RuleBase" id="RU000454"/>
    </source>
</evidence>
<protein>
    <recommendedName>
        <fullName evidence="6">Peptidase A1 domain-containing protein</fullName>
    </recommendedName>
</protein>
<dbReference type="InterPro" id="IPR001461">
    <property type="entry name" value="Aspartic_peptidase_A1"/>
</dbReference>
<evidence type="ECO:0000256" key="4">
    <source>
        <dbReference type="ARBA" id="ARBA00022801"/>
    </source>
</evidence>
<keyword evidence="3 5" id="KW-0064">Aspartyl protease</keyword>
<proteinExistence type="inferred from homology"/>
<evidence type="ECO:0000313" key="7">
    <source>
        <dbReference type="EMBL" id="CAE8685401.1"/>
    </source>
</evidence>
<evidence type="ECO:0000259" key="6">
    <source>
        <dbReference type="PROSITE" id="PS51767"/>
    </source>
</evidence>
<dbReference type="PROSITE" id="PS51767">
    <property type="entry name" value="PEPTIDASE_A1"/>
    <property type="match status" value="1"/>
</dbReference>
<dbReference type="Proteomes" id="UP000626109">
    <property type="component" value="Unassembled WGS sequence"/>
</dbReference>
<dbReference type="InterPro" id="IPR033121">
    <property type="entry name" value="PEPTIDASE_A1"/>
</dbReference>
<evidence type="ECO:0000313" key="8">
    <source>
        <dbReference type="Proteomes" id="UP000626109"/>
    </source>
</evidence>
<evidence type="ECO:0000256" key="1">
    <source>
        <dbReference type="ARBA" id="ARBA00007447"/>
    </source>
</evidence>
<comment type="similarity">
    <text evidence="1 5">Belongs to the peptidase A1 family.</text>
</comment>
<keyword evidence="4 5" id="KW-0378">Hydrolase</keyword>
<dbReference type="PANTHER" id="PTHR47966:SF51">
    <property type="entry name" value="BETA-SITE APP-CLEAVING ENZYME, ISOFORM A-RELATED"/>
    <property type="match status" value="1"/>
</dbReference>
<dbReference type="Gene3D" id="2.40.70.10">
    <property type="entry name" value="Acid Proteases"/>
    <property type="match status" value="1"/>
</dbReference>